<proteinExistence type="predicted"/>
<name>A0A1I7W738_HETBA</name>
<accession>A0A1I7W738</accession>
<protein>
    <submittedName>
        <fullName evidence="2">COP9 signalosome complex subunit 3</fullName>
    </submittedName>
</protein>
<organism evidence="1 2">
    <name type="scientific">Heterorhabditis bacteriophora</name>
    <name type="common">Entomopathogenic nematode worm</name>
    <dbReference type="NCBI Taxonomy" id="37862"/>
    <lineage>
        <taxon>Eukaryota</taxon>
        <taxon>Metazoa</taxon>
        <taxon>Ecdysozoa</taxon>
        <taxon>Nematoda</taxon>
        <taxon>Chromadorea</taxon>
        <taxon>Rhabditida</taxon>
        <taxon>Rhabditina</taxon>
        <taxon>Rhabditomorpha</taxon>
        <taxon>Strongyloidea</taxon>
        <taxon>Heterorhabditidae</taxon>
        <taxon>Heterorhabditis</taxon>
    </lineage>
</organism>
<evidence type="ECO:0000313" key="2">
    <source>
        <dbReference type="WBParaSite" id="Hba_00451"/>
    </source>
</evidence>
<sequence>MQFAIEGPSSLLALSLREKNSLWEFLEGKEKQPTRNRYQNRNALNKILIYLYLISSFYTNAHYLKGVMHPPDLGIAVPTSVRSFLPISTKRVCNTILLPLSLPTSVEARACLPSFLAQRVFRHIYGSHSIYVAFYRSGGELKYGKEIKLCASLCKMTFPNAQGLLKTFEVSFLISDASYIRTSEIEENVEKDYSLEELYRLLSTVQCELDGMKANPQGDRSEYIRKLSALERRMQRFHECITSKLGAETIDTQSISIDDESCDAVANVLAPYREEAVASSHGLKVQ</sequence>
<evidence type="ECO:0000313" key="1">
    <source>
        <dbReference type="Proteomes" id="UP000095283"/>
    </source>
</evidence>
<dbReference type="AlphaFoldDB" id="A0A1I7W738"/>
<reference evidence="2" key="1">
    <citation type="submission" date="2016-11" db="UniProtKB">
        <authorList>
            <consortium name="WormBaseParasite"/>
        </authorList>
    </citation>
    <scope>IDENTIFICATION</scope>
</reference>
<dbReference type="Proteomes" id="UP000095283">
    <property type="component" value="Unplaced"/>
</dbReference>
<keyword evidence="1" id="KW-1185">Reference proteome</keyword>
<dbReference type="WBParaSite" id="Hba_00451">
    <property type="protein sequence ID" value="Hba_00451"/>
    <property type="gene ID" value="Hba_00451"/>
</dbReference>